<dbReference type="EMBL" id="RHFK02000022">
    <property type="protein sequence ID" value="TWW55229.1"/>
    <property type="molecule type" value="Genomic_DNA"/>
</dbReference>
<evidence type="ECO:0008006" key="4">
    <source>
        <dbReference type="Google" id="ProtNLM"/>
    </source>
</evidence>
<evidence type="ECO:0000256" key="1">
    <source>
        <dbReference type="SAM" id="SignalP"/>
    </source>
</evidence>
<gene>
    <name evidence="2" type="ORF">D4764_09G0002780</name>
</gene>
<feature type="signal peptide" evidence="1">
    <location>
        <begin position="1"/>
        <end position="21"/>
    </location>
</feature>
<name>A0A5C6MKA2_9TELE</name>
<proteinExistence type="predicted"/>
<reference evidence="2 3" key="1">
    <citation type="submission" date="2019-04" db="EMBL/GenBank/DDBJ databases">
        <title>Chromosome genome assembly for Takifugu flavidus.</title>
        <authorList>
            <person name="Xiao S."/>
        </authorList>
    </citation>
    <scope>NUCLEOTIDE SEQUENCE [LARGE SCALE GENOMIC DNA]</scope>
    <source>
        <strain evidence="2">HTHZ2018</strain>
        <tissue evidence="2">Muscle</tissue>
    </source>
</reference>
<dbReference type="AlphaFoldDB" id="A0A5C6MKA2"/>
<comment type="caution">
    <text evidence="2">The sequence shown here is derived from an EMBL/GenBank/DDBJ whole genome shotgun (WGS) entry which is preliminary data.</text>
</comment>
<organism evidence="2 3">
    <name type="scientific">Takifugu flavidus</name>
    <name type="common">sansaifugu</name>
    <dbReference type="NCBI Taxonomy" id="433684"/>
    <lineage>
        <taxon>Eukaryota</taxon>
        <taxon>Metazoa</taxon>
        <taxon>Chordata</taxon>
        <taxon>Craniata</taxon>
        <taxon>Vertebrata</taxon>
        <taxon>Euteleostomi</taxon>
        <taxon>Actinopterygii</taxon>
        <taxon>Neopterygii</taxon>
        <taxon>Teleostei</taxon>
        <taxon>Neoteleostei</taxon>
        <taxon>Acanthomorphata</taxon>
        <taxon>Eupercaria</taxon>
        <taxon>Tetraodontiformes</taxon>
        <taxon>Tetradontoidea</taxon>
        <taxon>Tetraodontidae</taxon>
        <taxon>Takifugu</taxon>
    </lineage>
</organism>
<dbReference type="Proteomes" id="UP000324091">
    <property type="component" value="Chromosome 9"/>
</dbReference>
<keyword evidence="3" id="KW-1185">Reference proteome</keyword>
<evidence type="ECO:0000313" key="2">
    <source>
        <dbReference type="EMBL" id="TWW55229.1"/>
    </source>
</evidence>
<protein>
    <recommendedName>
        <fullName evidence="4">Urotensin-related peptide 1</fullName>
    </recommendedName>
</protein>
<keyword evidence="1" id="KW-0732">Signal</keyword>
<evidence type="ECO:0000313" key="3">
    <source>
        <dbReference type="Proteomes" id="UP000324091"/>
    </source>
</evidence>
<accession>A0A5C6MKA2</accession>
<feature type="chain" id="PRO_5022717915" description="Urotensin-related peptide 1" evidence="1">
    <location>
        <begin position="22"/>
        <end position="128"/>
    </location>
</feature>
<sequence length="128" mass="14305">MLSLAVFYLVAVICSAKWTQALPLYPDTIMETGTDLYHKLMSEVEEGPDAADGGQSQVKNLYPLLMQQNMGRDSWDKGSKDSAQQDKFGIMVKDLREAVLKLAAADKLRSQGFHRSEQNLPKTNKRGE</sequence>